<comment type="caution">
    <text evidence="4">The sequence shown here is derived from an EMBL/GenBank/DDBJ whole genome shotgun (WGS) entry which is preliminary data.</text>
</comment>
<keyword evidence="3" id="KW-0119">Carbohydrate metabolism</keyword>
<name>A0ABS2GFK6_9FIRM</name>
<dbReference type="Gene3D" id="1.10.10.10">
    <property type="entry name" value="Winged helix-like DNA-binding domain superfamily/Winged helix DNA-binding domain"/>
    <property type="match status" value="1"/>
</dbReference>
<reference evidence="4 5" key="1">
    <citation type="journal article" date="2021" name="Sci. Rep.">
        <title>The distribution of antibiotic resistance genes in chicken gut microbiota commensals.</title>
        <authorList>
            <person name="Juricova H."/>
            <person name="Matiasovicova J."/>
            <person name="Kubasova T."/>
            <person name="Cejkova D."/>
            <person name="Rychlik I."/>
        </authorList>
    </citation>
    <scope>NUCLEOTIDE SEQUENCE [LARGE SCALE GENOMIC DNA]</scope>
    <source>
        <strain evidence="4 5">An537</strain>
    </source>
</reference>
<dbReference type="InterPro" id="IPR036390">
    <property type="entry name" value="WH_DNA-bd_sf"/>
</dbReference>
<gene>
    <name evidence="4" type="ORF">H6A01_04695</name>
</gene>
<dbReference type="RefSeq" id="WP_205087715.1">
    <property type="nucleotide sequence ID" value="NZ_JACJLA010000006.1"/>
</dbReference>
<keyword evidence="3" id="KW-0859">Xylose metabolism</keyword>
<evidence type="ECO:0000313" key="5">
    <source>
        <dbReference type="Proteomes" id="UP000707138"/>
    </source>
</evidence>
<dbReference type="Pfam" id="PF13412">
    <property type="entry name" value="HTH_24"/>
    <property type="match status" value="1"/>
</dbReference>
<keyword evidence="5" id="KW-1185">Reference proteome</keyword>
<dbReference type="InterPro" id="IPR000600">
    <property type="entry name" value="ROK"/>
</dbReference>
<dbReference type="Proteomes" id="UP000707138">
    <property type="component" value="Unassembled WGS sequence"/>
</dbReference>
<comment type="function">
    <text evidence="1">Transcriptional repressor of xylose-utilizing enzymes.</text>
</comment>
<protein>
    <submittedName>
        <fullName evidence="4">ROK family transcriptional regulator</fullName>
    </submittedName>
</protein>
<evidence type="ECO:0000313" key="4">
    <source>
        <dbReference type="EMBL" id="MBM6912622.1"/>
    </source>
</evidence>
<accession>A0ABS2GFK6</accession>
<dbReference type="SUPFAM" id="SSF46785">
    <property type="entry name" value="Winged helix' DNA-binding domain"/>
    <property type="match status" value="1"/>
</dbReference>
<dbReference type="Gene3D" id="3.30.420.40">
    <property type="match status" value="2"/>
</dbReference>
<evidence type="ECO:0000256" key="2">
    <source>
        <dbReference type="ARBA" id="ARBA00006479"/>
    </source>
</evidence>
<evidence type="ECO:0000256" key="1">
    <source>
        <dbReference type="ARBA" id="ARBA00002486"/>
    </source>
</evidence>
<organism evidence="4 5">
    <name type="scientific">Veillonella magna</name>
    <dbReference type="NCBI Taxonomy" id="464322"/>
    <lineage>
        <taxon>Bacteria</taxon>
        <taxon>Bacillati</taxon>
        <taxon>Bacillota</taxon>
        <taxon>Negativicutes</taxon>
        <taxon>Veillonellales</taxon>
        <taxon>Veillonellaceae</taxon>
        <taxon>Veillonella</taxon>
    </lineage>
</organism>
<dbReference type="SUPFAM" id="SSF53067">
    <property type="entry name" value="Actin-like ATPase domain"/>
    <property type="match status" value="1"/>
</dbReference>
<evidence type="ECO:0000256" key="3">
    <source>
        <dbReference type="ARBA" id="ARBA00022629"/>
    </source>
</evidence>
<dbReference type="Pfam" id="PF00480">
    <property type="entry name" value="ROK"/>
    <property type="match status" value="1"/>
</dbReference>
<dbReference type="PANTHER" id="PTHR18964:SF149">
    <property type="entry name" value="BIFUNCTIONAL UDP-N-ACETYLGLUCOSAMINE 2-EPIMERASE_N-ACETYLMANNOSAMINE KINASE"/>
    <property type="match status" value="1"/>
</dbReference>
<proteinExistence type="inferred from homology"/>
<dbReference type="EMBL" id="JACJLA010000006">
    <property type="protein sequence ID" value="MBM6912622.1"/>
    <property type="molecule type" value="Genomic_DNA"/>
</dbReference>
<dbReference type="InterPro" id="IPR036388">
    <property type="entry name" value="WH-like_DNA-bd_sf"/>
</dbReference>
<dbReference type="PANTHER" id="PTHR18964">
    <property type="entry name" value="ROK (REPRESSOR, ORF, KINASE) FAMILY"/>
    <property type="match status" value="1"/>
</dbReference>
<dbReference type="InterPro" id="IPR043129">
    <property type="entry name" value="ATPase_NBD"/>
</dbReference>
<sequence>MPRQQLNNDEIILNYIRRNGPVSKASIARNTGITAPTVTNICNALMEKDLIYMDREERSPVGRPSMLLRFNEHTETMMVIHIRTYALLFYVVTAGGTILHRRQQSSIGMGRDEIMNSIYREVAVTLEDARFTISCLGLVMRGPVDSVKGISVYSPHAKWNNVPFKYMLEERFHLPVFLDNDVRCLSTGEYYYGSGKGIESLVVLKFSYGLGSALLYQGSLFRGFNESAGEIGHTIVPIDNGQRYTTLEEVASETAIRNYVLQQIKAGRPCAVADSPEVNRDAFRIEPIYEAAVKGDAVCLEALKRVGNYLGATLANISNLINPERIVLSSALGEAVTIMEPILRDMIEKHVYKSRPVDVVYSGNGVYYTLLGMVDIMGAERAATAWLV</sequence>
<comment type="similarity">
    <text evidence="2">Belongs to the ROK (NagC/XylR) family.</text>
</comment>